<dbReference type="PANTHER" id="PTHR42732">
    <property type="entry name" value="BETA-GALACTOSIDASE"/>
    <property type="match status" value="1"/>
</dbReference>
<dbReference type="InterPro" id="IPR032311">
    <property type="entry name" value="DUF4982"/>
</dbReference>
<gene>
    <name evidence="10" type="ORF">GCM10011378_07660</name>
</gene>
<dbReference type="InterPro" id="IPR017853">
    <property type="entry name" value="GH"/>
</dbReference>
<dbReference type="EMBL" id="BMGS01000002">
    <property type="protein sequence ID" value="GGG33676.1"/>
    <property type="molecule type" value="Genomic_DNA"/>
</dbReference>
<accession>A0ABQ1WMN3</accession>
<dbReference type="PROSITE" id="PS00608">
    <property type="entry name" value="GLYCOSYL_HYDROL_F2_2"/>
    <property type="match status" value="1"/>
</dbReference>
<evidence type="ECO:0000256" key="3">
    <source>
        <dbReference type="ARBA" id="ARBA00023295"/>
    </source>
</evidence>
<feature type="domain" description="Glycoside hydrolase family 2" evidence="9">
    <location>
        <begin position="718"/>
        <end position="819"/>
    </location>
</feature>
<evidence type="ECO:0000313" key="10">
    <source>
        <dbReference type="EMBL" id="GGG33676.1"/>
    </source>
</evidence>
<evidence type="ECO:0000313" key="11">
    <source>
        <dbReference type="Proteomes" id="UP000601361"/>
    </source>
</evidence>
<dbReference type="InterPro" id="IPR006101">
    <property type="entry name" value="Glyco_hydro_2"/>
</dbReference>
<dbReference type="Gene3D" id="3.20.20.80">
    <property type="entry name" value="Glycosidases"/>
    <property type="match status" value="1"/>
</dbReference>
<organism evidence="10 11">
    <name type="scientific">Hymenobacter glacieicola</name>
    <dbReference type="NCBI Taxonomy" id="1562124"/>
    <lineage>
        <taxon>Bacteria</taxon>
        <taxon>Pseudomonadati</taxon>
        <taxon>Bacteroidota</taxon>
        <taxon>Cytophagia</taxon>
        <taxon>Cytophagales</taxon>
        <taxon>Hymenobacteraceae</taxon>
        <taxon>Hymenobacter</taxon>
    </lineage>
</organism>
<evidence type="ECO:0000256" key="4">
    <source>
        <dbReference type="SAM" id="SignalP"/>
    </source>
</evidence>
<sequence length="829" mass="92217">MNNLLTRYALPGLVTGLLLTSSLPAWAQQTRQEYLLTTDWKFAKGEQPDAAKPDFKDAKWQTVSVPHDWAIYGPFSPQNDLQTVKIEQNNEKEAKTKAGRTGGLPFIGTGWYRRQLQVPGFGAGKRAVLLFDGAMSDAHVFVNGREMGAWPYGYNSFAVDITEALQPGGNNVLAVRLQNLPEASRWYPGAGLYRNVHLIVTNDVHIPVWGTYLTTPTITADYAKVKLRTTVETPGQAYQPLRLDTEIRDAQGQVVATLSTPLTATDGQEFEQNLVVPKPQVWSPETPVLYAASSKLYAGDQLKDTYETRFGIRSFRFEAGKGFVLNGQPRKFKGVCNHHDLGPLGAAINVAALRRQLVLLKDLGCDAIRTSHNMPAPELVQLCDEMGFLLMVESFDEWKTPKVKNGYSRLFDQWAEKDLVNMVHRDRNHPSVIMWSIGNEVPDQGMPDGGKLARRLQDIVHREDPTRPVTLGMDKFDDALKNNFAAVLDVAGFNYKPHRYPEAQAKLPQGLILGSETASTVSSRGVYKFPVVKAKDKQYPDNQSSSYDLEASNWSQTPDEEFAAQDDLPYTLGEFVWTGFDYLGEPWPYDESWPSHSSYFGILDLAGLPKDRFYLYRARWNATAPTLHLLPHWTWPGREGQTTPVFCYTSYPSAELFVNGQSQGRQTKGPSDQPQTRYRLMWPEVKYQPGSIKVVAYDAQGKAVAEQEVRTAGKPHHIKLVADRTSLTADGQDLAYITARVEDAQGNLCPEATTQLQFSVGGAGRFRAVANGDPTNLQPFHEPRMKAFQGMLVAVVQATDQAGQVQFKASGKGLQGATLRLQATPSPTR</sequence>
<dbReference type="Pfam" id="PF00703">
    <property type="entry name" value="Glyco_hydro_2"/>
    <property type="match status" value="1"/>
</dbReference>
<evidence type="ECO:0000259" key="9">
    <source>
        <dbReference type="Pfam" id="PF18565"/>
    </source>
</evidence>
<evidence type="ECO:0000259" key="8">
    <source>
        <dbReference type="Pfam" id="PF16355"/>
    </source>
</evidence>
<keyword evidence="2" id="KW-0378">Hydrolase</keyword>
<keyword evidence="4" id="KW-0732">Signal</keyword>
<feature type="chain" id="PRO_5046416042" evidence="4">
    <location>
        <begin position="28"/>
        <end position="829"/>
    </location>
</feature>
<feature type="domain" description="Glycosyl hydrolases family 2 sugar binding" evidence="7">
    <location>
        <begin position="38"/>
        <end position="198"/>
    </location>
</feature>
<dbReference type="InterPro" id="IPR006103">
    <property type="entry name" value="Glyco_hydro_2_cat"/>
</dbReference>
<dbReference type="Proteomes" id="UP000601361">
    <property type="component" value="Unassembled WGS sequence"/>
</dbReference>
<dbReference type="PRINTS" id="PR00132">
    <property type="entry name" value="GLHYDRLASE2"/>
</dbReference>
<feature type="domain" description="Glycoside hydrolase family 2 immunoglobulin-like beta-sandwich" evidence="5">
    <location>
        <begin position="214"/>
        <end position="313"/>
    </location>
</feature>
<evidence type="ECO:0000256" key="2">
    <source>
        <dbReference type="ARBA" id="ARBA00022801"/>
    </source>
</evidence>
<dbReference type="InterPro" id="IPR006104">
    <property type="entry name" value="Glyco_hydro_2_N"/>
</dbReference>
<evidence type="ECO:0000259" key="5">
    <source>
        <dbReference type="Pfam" id="PF00703"/>
    </source>
</evidence>
<dbReference type="SUPFAM" id="SSF49303">
    <property type="entry name" value="beta-Galactosidase/glucuronidase domain"/>
    <property type="match status" value="1"/>
</dbReference>
<protein>
    <submittedName>
        <fullName evidence="10">Beta-galactosidase</fullName>
    </submittedName>
</protein>
<proteinExistence type="inferred from homology"/>
<comment type="similarity">
    <text evidence="1">Belongs to the glycosyl hydrolase 2 family.</text>
</comment>
<dbReference type="InterPro" id="IPR048229">
    <property type="entry name" value="GalB-like"/>
</dbReference>
<feature type="domain" description="DUF4982" evidence="8">
    <location>
        <begin position="640"/>
        <end position="705"/>
    </location>
</feature>
<dbReference type="Pfam" id="PF02836">
    <property type="entry name" value="Glyco_hydro_2_C"/>
    <property type="match status" value="1"/>
</dbReference>
<evidence type="ECO:0000259" key="7">
    <source>
        <dbReference type="Pfam" id="PF02837"/>
    </source>
</evidence>
<dbReference type="SUPFAM" id="SSF51445">
    <property type="entry name" value="(Trans)glycosidases"/>
    <property type="match status" value="1"/>
</dbReference>
<dbReference type="RefSeq" id="WP_188556499.1">
    <property type="nucleotide sequence ID" value="NZ_BMGS01000002.1"/>
</dbReference>
<dbReference type="PANTHER" id="PTHR42732:SF1">
    <property type="entry name" value="BETA-MANNOSIDASE"/>
    <property type="match status" value="1"/>
</dbReference>
<feature type="domain" description="Glycoside hydrolase family 2 catalytic" evidence="6">
    <location>
        <begin position="321"/>
        <end position="527"/>
    </location>
</feature>
<dbReference type="Pfam" id="PF18565">
    <property type="entry name" value="Glyco_hydro2_C5"/>
    <property type="match status" value="1"/>
</dbReference>
<dbReference type="InterPro" id="IPR036156">
    <property type="entry name" value="Beta-gal/glucu_dom_sf"/>
</dbReference>
<keyword evidence="11" id="KW-1185">Reference proteome</keyword>
<feature type="signal peptide" evidence="4">
    <location>
        <begin position="1"/>
        <end position="27"/>
    </location>
</feature>
<dbReference type="Pfam" id="PF16355">
    <property type="entry name" value="DUF4982"/>
    <property type="match status" value="1"/>
</dbReference>
<reference evidence="11" key="1">
    <citation type="journal article" date="2019" name="Int. J. Syst. Evol. Microbiol.">
        <title>The Global Catalogue of Microorganisms (GCM) 10K type strain sequencing project: providing services to taxonomists for standard genome sequencing and annotation.</title>
        <authorList>
            <consortium name="The Broad Institute Genomics Platform"/>
            <consortium name="The Broad Institute Genome Sequencing Center for Infectious Disease"/>
            <person name="Wu L."/>
            <person name="Ma J."/>
        </authorList>
    </citation>
    <scope>NUCLEOTIDE SEQUENCE [LARGE SCALE GENOMIC DNA]</scope>
    <source>
        <strain evidence="11">CGMCC 1.12990</strain>
    </source>
</reference>
<comment type="caution">
    <text evidence="10">The sequence shown here is derived from an EMBL/GenBank/DDBJ whole genome shotgun (WGS) entry which is preliminary data.</text>
</comment>
<name>A0ABQ1WMN3_9BACT</name>
<dbReference type="Gene3D" id="2.60.120.260">
    <property type="entry name" value="Galactose-binding domain-like"/>
    <property type="match status" value="1"/>
</dbReference>
<dbReference type="Gene3D" id="2.60.40.10">
    <property type="entry name" value="Immunoglobulins"/>
    <property type="match status" value="3"/>
</dbReference>
<dbReference type="SUPFAM" id="SSF49373">
    <property type="entry name" value="Invasin/intimin cell-adhesion fragments"/>
    <property type="match status" value="1"/>
</dbReference>
<dbReference type="InterPro" id="IPR040605">
    <property type="entry name" value="Glyco_hydro2_dom5"/>
</dbReference>
<dbReference type="InterPro" id="IPR008964">
    <property type="entry name" value="Invasin/intimin_cell_adhesion"/>
</dbReference>
<dbReference type="InterPro" id="IPR051913">
    <property type="entry name" value="GH2_Domain-Containing"/>
</dbReference>
<evidence type="ECO:0000256" key="1">
    <source>
        <dbReference type="ARBA" id="ARBA00007401"/>
    </source>
</evidence>
<dbReference type="InterPro" id="IPR008979">
    <property type="entry name" value="Galactose-bd-like_sf"/>
</dbReference>
<dbReference type="NCBIfam" id="NF041463">
    <property type="entry name" value="GalB"/>
    <property type="match status" value="1"/>
</dbReference>
<dbReference type="InterPro" id="IPR006102">
    <property type="entry name" value="Ig-like_GH2"/>
</dbReference>
<dbReference type="SUPFAM" id="SSF49785">
    <property type="entry name" value="Galactose-binding domain-like"/>
    <property type="match status" value="1"/>
</dbReference>
<dbReference type="Pfam" id="PF02837">
    <property type="entry name" value="Glyco_hydro_2_N"/>
    <property type="match status" value="1"/>
</dbReference>
<evidence type="ECO:0000259" key="6">
    <source>
        <dbReference type="Pfam" id="PF02836"/>
    </source>
</evidence>
<dbReference type="InterPro" id="IPR013783">
    <property type="entry name" value="Ig-like_fold"/>
</dbReference>
<keyword evidence="3" id="KW-0326">Glycosidase</keyword>
<dbReference type="InterPro" id="IPR023232">
    <property type="entry name" value="Glyco_hydro_2_AS"/>
</dbReference>